<feature type="region of interest" description="Disordered" evidence="1">
    <location>
        <begin position="1"/>
        <end position="23"/>
    </location>
</feature>
<sequence>MSASVNVDPPVSPSPPTQKMNGGINTRPNFNFSFLNTSKHSLATGSPTGGAGLTNLTMTSTPGKPLLDLSRATTGHPSMNLSRHTLTPAKTDLHTKDPGDHGIYHTLASLALLCLLALMMAFLALFFLQKIGPLTLNMGNGKSFSTESPKKIVVGSEEFITVYQVSVALSTLTVSLNLCCLFVCSIQFLFAIKLMKAPQGEERTNKFLKRSSCTRVIAIGGFFLSIPIFFTGVILFTFIHFHEVPAIVTSIVIGLGIVFCGAVSVQNVYLWQWEKTQESRERVESRLSQLRESGLIGPDVTAHSMELSTLV</sequence>
<feature type="transmembrane region" description="Helical" evidence="2">
    <location>
        <begin position="216"/>
        <end position="241"/>
    </location>
</feature>
<protein>
    <submittedName>
        <fullName evidence="4">Uncharacterized protein LOC111085209</fullName>
    </submittedName>
</protein>
<feature type="transmembrane region" description="Helical" evidence="2">
    <location>
        <begin position="247"/>
        <end position="270"/>
    </location>
</feature>
<keyword evidence="2" id="KW-0812">Transmembrane</keyword>
<dbReference type="PANTHER" id="PTHR39947:SF1">
    <property type="entry name" value="IP19862P"/>
    <property type="match status" value="1"/>
</dbReference>
<feature type="transmembrane region" description="Helical" evidence="2">
    <location>
        <begin position="103"/>
        <end position="128"/>
    </location>
</feature>
<evidence type="ECO:0000313" key="4">
    <source>
        <dbReference type="RefSeq" id="XP_022238479.1"/>
    </source>
</evidence>
<dbReference type="InterPro" id="IPR029201">
    <property type="entry name" value="Jiraiya"/>
</dbReference>
<keyword evidence="2" id="KW-0472">Membrane</keyword>
<evidence type="ECO:0000256" key="2">
    <source>
        <dbReference type="SAM" id="Phobius"/>
    </source>
</evidence>
<gene>
    <name evidence="4" type="primary">LOC111085209</name>
</gene>
<proteinExistence type="predicted"/>
<accession>A0ABM1S4C4</accession>
<keyword evidence="3" id="KW-1185">Reference proteome</keyword>
<evidence type="ECO:0000313" key="3">
    <source>
        <dbReference type="Proteomes" id="UP000694941"/>
    </source>
</evidence>
<feature type="transmembrane region" description="Helical" evidence="2">
    <location>
        <begin position="174"/>
        <end position="195"/>
    </location>
</feature>
<dbReference type="RefSeq" id="XP_022238479.1">
    <property type="nucleotide sequence ID" value="XM_022382771.1"/>
</dbReference>
<dbReference type="GeneID" id="111085209"/>
<reference evidence="4" key="1">
    <citation type="submission" date="2025-08" db="UniProtKB">
        <authorList>
            <consortium name="RefSeq"/>
        </authorList>
    </citation>
    <scope>IDENTIFICATION</scope>
    <source>
        <tissue evidence="4">Muscle</tissue>
    </source>
</reference>
<dbReference type="Proteomes" id="UP000694941">
    <property type="component" value="Unplaced"/>
</dbReference>
<name>A0ABM1S4C4_LIMPO</name>
<evidence type="ECO:0000256" key="1">
    <source>
        <dbReference type="SAM" id="MobiDB-lite"/>
    </source>
</evidence>
<keyword evidence="2" id="KW-1133">Transmembrane helix</keyword>
<dbReference type="Pfam" id="PF15038">
    <property type="entry name" value="Jiraiya"/>
    <property type="match status" value="1"/>
</dbReference>
<dbReference type="PANTHER" id="PTHR39947">
    <property type="entry name" value="IP19862P"/>
    <property type="match status" value="1"/>
</dbReference>
<organism evidence="3 4">
    <name type="scientific">Limulus polyphemus</name>
    <name type="common">Atlantic horseshoe crab</name>
    <dbReference type="NCBI Taxonomy" id="6850"/>
    <lineage>
        <taxon>Eukaryota</taxon>
        <taxon>Metazoa</taxon>
        <taxon>Ecdysozoa</taxon>
        <taxon>Arthropoda</taxon>
        <taxon>Chelicerata</taxon>
        <taxon>Merostomata</taxon>
        <taxon>Xiphosura</taxon>
        <taxon>Limulidae</taxon>
        <taxon>Limulus</taxon>
    </lineage>
</organism>